<organism evidence="1 2">
    <name type="scientific">Molorchus minor</name>
    <dbReference type="NCBI Taxonomy" id="1323400"/>
    <lineage>
        <taxon>Eukaryota</taxon>
        <taxon>Metazoa</taxon>
        <taxon>Ecdysozoa</taxon>
        <taxon>Arthropoda</taxon>
        <taxon>Hexapoda</taxon>
        <taxon>Insecta</taxon>
        <taxon>Pterygota</taxon>
        <taxon>Neoptera</taxon>
        <taxon>Endopterygota</taxon>
        <taxon>Coleoptera</taxon>
        <taxon>Polyphaga</taxon>
        <taxon>Cucujiformia</taxon>
        <taxon>Chrysomeloidea</taxon>
        <taxon>Cerambycidae</taxon>
        <taxon>Lamiinae</taxon>
        <taxon>Monochamini</taxon>
        <taxon>Molorchus</taxon>
    </lineage>
</organism>
<sequence>MSLSVWHLAASPSVKATLSGQLLFVKLQYELPNSKYLLIKTFSRFGSITFVTIKESKTKIDKMFVVIDDEEVLTSFMDLYRKYFCLRPIDSEIA</sequence>
<reference evidence="1" key="1">
    <citation type="journal article" date="2023" name="Insect Mol. Biol.">
        <title>Genome sequencing provides insights into the evolution of gene families encoding plant cell wall-degrading enzymes in longhorned beetles.</title>
        <authorList>
            <person name="Shin N.R."/>
            <person name="Okamura Y."/>
            <person name="Kirsch R."/>
            <person name="Pauchet Y."/>
        </authorList>
    </citation>
    <scope>NUCLEOTIDE SEQUENCE</scope>
    <source>
        <strain evidence="1">MMC_N1</strain>
    </source>
</reference>
<comment type="caution">
    <text evidence="1">The sequence shown here is derived from an EMBL/GenBank/DDBJ whole genome shotgun (WGS) entry which is preliminary data.</text>
</comment>
<dbReference type="Proteomes" id="UP001162164">
    <property type="component" value="Unassembled WGS sequence"/>
</dbReference>
<dbReference type="EMBL" id="JAPWTJ010000450">
    <property type="protein sequence ID" value="KAJ8978331.1"/>
    <property type="molecule type" value="Genomic_DNA"/>
</dbReference>
<evidence type="ECO:0000313" key="1">
    <source>
        <dbReference type="EMBL" id="KAJ8978331.1"/>
    </source>
</evidence>
<evidence type="ECO:0000313" key="2">
    <source>
        <dbReference type="Proteomes" id="UP001162164"/>
    </source>
</evidence>
<proteinExistence type="predicted"/>
<protein>
    <submittedName>
        <fullName evidence="1">Uncharacterized protein</fullName>
    </submittedName>
</protein>
<gene>
    <name evidence="1" type="ORF">NQ317_011182</name>
</gene>
<keyword evidence="2" id="KW-1185">Reference proteome</keyword>
<name>A0ABQ9JJE1_9CUCU</name>
<accession>A0ABQ9JJE1</accession>